<feature type="transmembrane region" description="Helical" evidence="7">
    <location>
        <begin position="40"/>
        <end position="59"/>
    </location>
</feature>
<sequence>MNKEEKKLKWWQLSILGTGFIIGTGFFLGSNIAIKAAGPAVLVTFLLAAIGTYIVYDVLSRMTADDPQSGSFSYYSKKAFGNWAGFASGWVYWSSEMLIMGSQLTGISIFTKFWFPEVPIWIFASIYTVLGIIVVLVGVKWFERLGNLFAIAKLSAIVMFIILAILGLFGVLDRGGGRTYFPNSLTTFLPAGLKGVWAALLFSFYAFGGIEIMSIYATRLENAKDAPKSGKVMLVLLTTIYLVSIGMSVILVQLSKFTMDDSPFVVALDGFRLAFIPHLFTAILVIAGFSTMSASLYAVTTLLISLSKEGYAPKKLSKKGKLKVPFPALVLTTGGLIVSIVLGLLLPNSVYEYITTAAGLMLLYNWVFILYSGKRLLTLTRVDQIKRIIATVLILSAVTGSLIYHSSRPGFYISIGFLFVIGIVTVIMNRRFKGAKEEGQRTKQTGLFERLENI</sequence>
<evidence type="ECO:0000256" key="2">
    <source>
        <dbReference type="ARBA" id="ARBA00022448"/>
    </source>
</evidence>
<comment type="subcellular location">
    <subcellularLocation>
        <location evidence="1">Cell membrane</location>
        <topology evidence="1">Multi-pass membrane protein</topology>
    </subcellularLocation>
</comment>
<keyword evidence="3 7" id="KW-0812">Transmembrane</keyword>
<dbReference type="InterPro" id="IPR004841">
    <property type="entry name" value="AA-permease/SLC12A_dom"/>
</dbReference>
<gene>
    <name evidence="9" type="primary">ycgH</name>
    <name evidence="9" type="ORF">BT1A1_1956</name>
</gene>
<keyword evidence="2" id="KW-0813">Transport</keyword>
<keyword evidence="5 7" id="KW-1133">Transmembrane helix</keyword>
<feature type="domain" description="Amino acid permease/ SLC12A" evidence="8">
    <location>
        <begin position="17"/>
        <end position="374"/>
    </location>
</feature>
<accession>A0A090IZC0</accession>
<dbReference type="GO" id="GO:0055085">
    <property type="term" value="P:transmembrane transport"/>
    <property type="evidence" value="ECO:0007669"/>
    <property type="project" value="InterPro"/>
</dbReference>
<dbReference type="Gene3D" id="1.20.1740.10">
    <property type="entry name" value="Amino acid/polyamine transporter I"/>
    <property type="match status" value="1"/>
</dbReference>
<evidence type="ECO:0000256" key="5">
    <source>
        <dbReference type="ARBA" id="ARBA00022989"/>
    </source>
</evidence>
<dbReference type="EMBL" id="CCRF01000061">
    <property type="protein sequence ID" value="CEE01778.1"/>
    <property type="molecule type" value="Genomic_DNA"/>
</dbReference>
<feature type="transmembrane region" description="Helical" evidence="7">
    <location>
        <begin position="234"/>
        <end position="255"/>
    </location>
</feature>
<dbReference type="eggNOG" id="COG1113">
    <property type="taxonomic scope" value="Bacteria"/>
</dbReference>
<dbReference type="Proteomes" id="UP000040576">
    <property type="component" value="Unassembled WGS sequence"/>
</dbReference>
<feature type="transmembrane region" description="Helical" evidence="7">
    <location>
        <begin position="275"/>
        <end position="304"/>
    </location>
</feature>
<dbReference type="PANTHER" id="PTHR43495">
    <property type="entry name" value="GABA PERMEASE"/>
    <property type="match status" value="1"/>
</dbReference>
<name>A0A090IZC0_9BACI</name>
<feature type="transmembrane region" description="Helical" evidence="7">
    <location>
        <begin position="353"/>
        <end position="373"/>
    </location>
</feature>
<evidence type="ECO:0000256" key="6">
    <source>
        <dbReference type="ARBA" id="ARBA00023136"/>
    </source>
</evidence>
<dbReference type="GO" id="GO:0006865">
    <property type="term" value="P:amino acid transport"/>
    <property type="evidence" value="ECO:0007669"/>
    <property type="project" value="UniProtKB-KW"/>
</dbReference>
<evidence type="ECO:0000256" key="1">
    <source>
        <dbReference type="ARBA" id="ARBA00004651"/>
    </source>
</evidence>
<dbReference type="PIRSF" id="PIRSF006060">
    <property type="entry name" value="AA_transporter"/>
    <property type="match status" value="1"/>
</dbReference>
<dbReference type="PATRIC" id="fig|35841.6.peg.275"/>
<dbReference type="AlphaFoldDB" id="A0A090IZC0"/>
<dbReference type="Pfam" id="PF00324">
    <property type="entry name" value="AA_permease"/>
    <property type="match status" value="1"/>
</dbReference>
<feature type="transmembrane region" description="Helical" evidence="7">
    <location>
        <begin position="410"/>
        <end position="428"/>
    </location>
</feature>
<dbReference type="STRING" id="35841.B4167_2624"/>
<keyword evidence="4" id="KW-0029">Amino-acid transport</keyword>
<evidence type="ECO:0000313" key="9">
    <source>
        <dbReference type="EMBL" id="CEE01778.1"/>
    </source>
</evidence>
<feature type="transmembrane region" description="Helical" evidence="7">
    <location>
        <begin position="154"/>
        <end position="172"/>
    </location>
</feature>
<evidence type="ECO:0000256" key="7">
    <source>
        <dbReference type="SAM" id="Phobius"/>
    </source>
</evidence>
<protein>
    <submittedName>
        <fullName evidence="9">Putative transporter YcgH</fullName>
    </submittedName>
</protein>
<reference evidence="9 10" key="1">
    <citation type="submission" date="2014-07" db="EMBL/GenBank/DDBJ databases">
        <authorList>
            <person name="Wibberg Daniel"/>
        </authorList>
    </citation>
    <scope>NUCLEOTIDE SEQUENCE [LARGE SCALE GENOMIC DNA]</scope>
</reference>
<feature type="transmembrane region" description="Helical" evidence="7">
    <location>
        <begin position="12"/>
        <end position="34"/>
    </location>
</feature>
<evidence type="ECO:0000313" key="10">
    <source>
        <dbReference type="Proteomes" id="UP000040576"/>
    </source>
</evidence>
<keyword evidence="6 7" id="KW-0472">Membrane</keyword>
<feature type="transmembrane region" description="Helical" evidence="7">
    <location>
        <begin position="385"/>
        <end position="404"/>
    </location>
</feature>
<organism evidence="9 10">
    <name type="scientific">Caldibacillus thermoamylovorans</name>
    <dbReference type="NCBI Taxonomy" id="35841"/>
    <lineage>
        <taxon>Bacteria</taxon>
        <taxon>Bacillati</taxon>
        <taxon>Bacillota</taxon>
        <taxon>Bacilli</taxon>
        <taxon>Bacillales</taxon>
        <taxon>Bacillaceae</taxon>
        <taxon>Caldibacillus</taxon>
    </lineage>
</organism>
<dbReference type="PANTHER" id="PTHR43495:SF5">
    <property type="entry name" value="GAMMA-AMINOBUTYRIC ACID PERMEASE"/>
    <property type="match status" value="1"/>
</dbReference>
<evidence type="ECO:0000259" key="8">
    <source>
        <dbReference type="Pfam" id="PF00324"/>
    </source>
</evidence>
<dbReference type="GO" id="GO:0005886">
    <property type="term" value="C:plasma membrane"/>
    <property type="evidence" value="ECO:0007669"/>
    <property type="project" value="UniProtKB-SubCell"/>
</dbReference>
<feature type="transmembrane region" description="Helical" evidence="7">
    <location>
        <begin position="120"/>
        <end position="142"/>
    </location>
</feature>
<evidence type="ECO:0000256" key="3">
    <source>
        <dbReference type="ARBA" id="ARBA00022692"/>
    </source>
</evidence>
<proteinExistence type="predicted"/>
<keyword evidence="10" id="KW-1185">Reference proteome</keyword>
<evidence type="ECO:0000256" key="4">
    <source>
        <dbReference type="ARBA" id="ARBA00022970"/>
    </source>
</evidence>
<dbReference type="GeneID" id="92961169"/>
<feature type="transmembrane region" description="Helical" evidence="7">
    <location>
        <begin position="192"/>
        <end position="213"/>
    </location>
</feature>
<dbReference type="RefSeq" id="WP_034770496.1">
    <property type="nucleotide sequence ID" value="NZ_CCRF01000061.1"/>
</dbReference>
<feature type="transmembrane region" description="Helical" evidence="7">
    <location>
        <begin position="324"/>
        <end position="347"/>
    </location>
</feature>